<organism evidence="2 3">
    <name type="scientific">Nasonia vitripennis</name>
    <name type="common">Parasitic wasp</name>
    <dbReference type="NCBI Taxonomy" id="7425"/>
    <lineage>
        <taxon>Eukaryota</taxon>
        <taxon>Metazoa</taxon>
        <taxon>Ecdysozoa</taxon>
        <taxon>Arthropoda</taxon>
        <taxon>Hexapoda</taxon>
        <taxon>Insecta</taxon>
        <taxon>Pterygota</taxon>
        <taxon>Neoptera</taxon>
        <taxon>Endopterygota</taxon>
        <taxon>Hymenoptera</taxon>
        <taxon>Apocrita</taxon>
        <taxon>Proctotrupomorpha</taxon>
        <taxon>Chalcidoidea</taxon>
        <taxon>Pteromalidae</taxon>
        <taxon>Pteromalinae</taxon>
        <taxon>Nasonia</taxon>
    </lineage>
</organism>
<protein>
    <submittedName>
        <fullName evidence="2">Uncharacterized protein</fullName>
    </submittedName>
</protein>
<reference evidence="2" key="1">
    <citation type="submission" date="2021-01" db="UniProtKB">
        <authorList>
            <consortium name="EnsemblMetazoa"/>
        </authorList>
    </citation>
    <scope>IDENTIFICATION</scope>
</reference>
<name>A0A7M7Q6E0_NASVI</name>
<proteinExistence type="predicted"/>
<dbReference type="RefSeq" id="XP_031781471.1">
    <property type="nucleotide sequence ID" value="XM_031925611.2"/>
</dbReference>
<dbReference type="GeneID" id="107980810"/>
<dbReference type="EnsemblMetazoa" id="XM_031925611">
    <property type="protein sequence ID" value="XP_031781471"/>
    <property type="gene ID" value="LOC107980810"/>
</dbReference>
<dbReference type="KEGG" id="nvi:107980810"/>
<evidence type="ECO:0000256" key="1">
    <source>
        <dbReference type="SAM" id="MobiDB-lite"/>
    </source>
</evidence>
<dbReference type="Proteomes" id="UP000002358">
    <property type="component" value="Unassembled WGS sequence"/>
</dbReference>
<accession>A0A7M7Q6E0</accession>
<keyword evidence="3" id="KW-1185">Reference proteome</keyword>
<feature type="region of interest" description="Disordered" evidence="1">
    <location>
        <begin position="65"/>
        <end position="84"/>
    </location>
</feature>
<sequence length="159" mass="17262">MHIGVLSESISRSLTDIIVLGVVVSIRFKMDRLFSAGKSMNLLHEHALGCCCYCIPAEFHAGDARGGGGSAAASNGQKGRTQSARIRNADAHFSLRRGVLYAGDAALAASAAALQRQTRYPGAQKRRYTTESARERKRKYEGKWIRSLECKVQTSAECA</sequence>
<dbReference type="AlphaFoldDB" id="A0A7M7Q6E0"/>
<evidence type="ECO:0000313" key="2">
    <source>
        <dbReference type="EnsemblMetazoa" id="XP_031781471"/>
    </source>
</evidence>
<dbReference type="InParanoid" id="A0A7M7Q6E0"/>
<evidence type="ECO:0000313" key="3">
    <source>
        <dbReference type="Proteomes" id="UP000002358"/>
    </source>
</evidence>